<evidence type="ECO:0000313" key="3">
    <source>
        <dbReference type="EnsemblPlants" id="Bo9g142480.1"/>
    </source>
</evidence>
<evidence type="ECO:0000313" key="4">
    <source>
        <dbReference type="Proteomes" id="UP000032141"/>
    </source>
</evidence>
<dbReference type="HOGENOM" id="CLU_1588711_0_0_1"/>
<evidence type="ECO:0000256" key="1">
    <source>
        <dbReference type="SAM" id="MobiDB-lite"/>
    </source>
</evidence>
<accession>A0A0D3ED34</accession>
<dbReference type="GeneID" id="106317475"/>
<dbReference type="KEGG" id="boe:106317475"/>
<feature type="region of interest" description="Disordered" evidence="1">
    <location>
        <begin position="83"/>
        <end position="113"/>
    </location>
</feature>
<reference evidence="3" key="2">
    <citation type="submission" date="2015-03" db="UniProtKB">
        <authorList>
            <consortium name="EnsemblPlants"/>
        </authorList>
    </citation>
    <scope>IDENTIFICATION</scope>
</reference>
<dbReference type="OMA" id="HNFGYTK"/>
<protein>
    <submittedName>
        <fullName evidence="3">Uncharacterized protein</fullName>
    </submittedName>
</protein>
<evidence type="ECO:0000256" key="2">
    <source>
        <dbReference type="SAM" id="Phobius"/>
    </source>
</evidence>
<name>A0A0D3ED34_BRAOL</name>
<sequence>MENRGLPLRSIISHSLWITLVGILLFSLSTTKKHNFGYTKFFSICGTLLMTIPWIIQLLLTSAVILLHKSIGYNLMWVVRPPKSSKENHHPTNVVTISSSSPSSPLSSGQALKNGDAGEIEIRIVIPRSPNSTHLEIEGRNNSKLLANGSPVS</sequence>
<proteinExistence type="predicted"/>
<organism evidence="3 4">
    <name type="scientific">Brassica oleracea var. oleracea</name>
    <dbReference type="NCBI Taxonomy" id="109376"/>
    <lineage>
        <taxon>Eukaryota</taxon>
        <taxon>Viridiplantae</taxon>
        <taxon>Streptophyta</taxon>
        <taxon>Embryophyta</taxon>
        <taxon>Tracheophyta</taxon>
        <taxon>Spermatophyta</taxon>
        <taxon>Magnoliopsida</taxon>
        <taxon>eudicotyledons</taxon>
        <taxon>Gunneridae</taxon>
        <taxon>Pentapetalae</taxon>
        <taxon>rosids</taxon>
        <taxon>malvids</taxon>
        <taxon>Brassicales</taxon>
        <taxon>Brassicaceae</taxon>
        <taxon>Brassiceae</taxon>
        <taxon>Brassica</taxon>
    </lineage>
</organism>
<dbReference type="OrthoDB" id="1083961at2759"/>
<dbReference type="RefSeq" id="XP_013610741.1">
    <property type="nucleotide sequence ID" value="XM_013755287.1"/>
</dbReference>
<keyword evidence="2" id="KW-0812">Transmembrane</keyword>
<feature type="compositionally biased region" description="Low complexity" evidence="1">
    <location>
        <begin position="98"/>
        <end position="108"/>
    </location>
</feature>
<feature type="transmembrane region" description="Helical" evidence="2">
    <location>
        <begin position="12"/>
        <end position="29"/>
    </location>
</feature>
<dbReference type="EnsemblPlants" id="Bo9g142480.1">
    <property type="protein sequence ID" value="Bo9g142480.1"/>
    <property type="gene ID" value="Bo9g142480"/>
</dbReference>
<keyword evidence="4" id="KW-1185">Reference proteome</keyword>
<feature type="transmembrane region" description="Helical" evidence="2">
    <location>
        <begin position="41"/>
        <end position="67"/>
    </location>
</feature>
<reference evidence="3 4" key="1">
    <citation type="journal article" date="2014" name="Genome Biol.">
        <title>Transcriptome and methylome profiling reveals relics of genome dominance in the mesopolyploid Brassica oleracea.</title>
        <authorList>
            <person name="Parkin I.A."/>
            <person name="Koh C."/>
            <person name="Tang H."/>
            <person name="Robinson S.J."/>
            <person name="Kagale S."/>
            <person name="Clarke W.E."/>
            <person name="Town C.D."/>
            <person name="Nixon J."/>
            <person name="Krishnakumar V."/>
            <person name="Bidwell S.L."/>
            <person name="Denoeud F."/>
            <person name="Belcram H."/>
            <person name="Links M.G."/>
            <person name="Just J."/>
            <person name="Clarke C."/>
            <person name="Bender T."/>
            <person name="Huebert T."/>
            <person name="Mason A.S."/>
            <person name="Pires J.C."/>
            <person name="Barker G."/>
            <person name="Moore J."/>
            <person name="Walley P.G."/>
            <person name="Manoli S."/>
            <person name="Batley J."/>
            <person name="Edwards D."/>
            <person name="Nelson M.N."/>
            <person name="Wang X."/>
            <person name="Paterson A.H."/>
            <person name="King G."/>
            <person name="Bancroft I."/>
            <person name="Chalhoub B."/>
            <person name="Sharpe A.G."/>
        </authorList>
    </citation>
    <scope>NUCLEOTIDE SEQUENCE</scope>
    <source>
        <strain evidence="3 4">cv. TO1000</strain>
    </source>
</reference>
<keyword evidence="2" id="KW-0472">Membrane</keyword>
<keyword evidence="2" id="KW-1133">Transmembrane helix</keyword>
<dbReference type="AlphaFoldDB" id="A0A0D3ED34"/>
<dbReference type="Proteomes" id="UP000032141">
    <property type="component" value="Chromosome C9"/>
</dbReference>
<dbReference type="Gramene" id="Bo9g142480.1">
    <property type="protein sequence ID" value="Bo9g142480.1"/>
    <property type="gene ID" value="Bo9g142480"/>
</dbReference>